<keyword evidence="2" id="KW-0964">Secreted</keyword>
<keyword evidence="9" id="KW-1185">Reference proteome</keyword>
<organism evidence="6 8">
    <name type="scientific">Punica granatum</name>
    <name type="common">Pomegranate</name>
    <dbReference type="NCBI Taxonomy" id="22663"/>
    <lineage>
        <taxon>Eukaryota</taxon>
        <taxon>Viridiplantae</taxon>
        <taxon>Streptophyta</taxon>
        <taxon>Embryophyta</taxon>
        <taxon>Tracheophyta</taxon>
        <taxon>Spermatophyta</taxon>
        <taxon>Magnoliopsida</taxon>
        <taxon>eudicotyledons</taxon>
        <taxon>Gunneridae</taxon>
        <taxon>Pentapetalae</taxon>
        <taxon>rosids</taxon>
        <taxon>malvids</taxon>
        <taxon>Myrtales</taxon>
        <taxon>Lythraceae</taxon>
        <taxon>Punica</taxon>
    </lineage>
</organism>
<evidence type="ECO:0000256" key="5">
    <source>
        <dbReference type="SAM" id="SignalP"/>
    </source>
</evidence>
<dbReference type="Proteomes" id="UP000197138">
    <property type="component" value="Unassembled WGS sequence"/>
</dbReference>
<protein>
    <submittedName>
        <fullName evidence="6">Uncharacterized protein</fullName>
    </submittedName>
</protein>
<dbReference type="EMBL" id="PGOL01003585">
    <property type="protein sequence ID" value="PKI40375.1"/>
    <property type="molecule type" value="Genomic_DNA"/>
</dbReference>
<dbReference type="PANTHER" id="PTHR33599">
    <property type="entry name" value="PROTEIN IDA-LIKE 5"/>
    <property type="match status" value="1"/>
</dbReference>
<evidence type="ECO:0000256" key="4">
    <source>
        <dbReference type="SAM" id="MobiDB-lite"/>
    </source>
</evidence>
<feature type="chain" id="PRO_5014072072" evidence="5">
    <location>
        <begin position="36"/>
        <end position="92"/>
    </location>
</feature>
<name>A0A218XXM5_PUNGR</name>
<evidence type="ECO:0000313" key="6">
    <source>
        <dbReference type="EMBL" id="OWM89396.1"/>
    </source>
</evidence>
<comment type="subcellular location">
    <subcellularLocation>
        <location evidence="1">Secreted</location>
        <location evidence="1">Extracellular space</location>
    </subcellularLocation>
</comment>
<reference evidence="7 9" key="3">
    <citation type="submission" date="2017-11" db="EMBL/GenBank/DDBJ databases">
        <title>De-novo sequencing of pomegranate (Punica granatum L.) genome.</title>
        <authorList>
            <person name="Akparov Z."/>
            <person name="Amiraslanov A."/>
            <person name="Hajiyeva S."/>
            <person name="Abbasov M."/>
            <person name="Kaur K."/>
            <person name="Hamwieh A."/>
            <person name="Solovyev V."/>
            <person name="Salamov A."/>
            <person name="Braich B."/>
            <person name="Kosarev P."/>
            <person name="Mahmoud A."/>
            <person name="Hajiyev E."/>
            <person name="Babayeva S."/>
            <person name="Izzatullayeva V."/>
            <person name="Mammadov A."/>
            <person name="Mammadov A."/>
            <person name="Sharifova S."/>
            <person name="Ojaghi J."/>
            <person name="Eynullazada K."/>
            <person name="Bayramov B."/>
            <person name="Abdulazimova A."/>
            <person name="Shahmuradov I."/>
        </authorList>
    </citation>
    <scope>NUCLEOTIDE SEQUENCE [LARGE SCALE GENOMIC DNA]</scope>
    <source>
        <strain evidence="7">AG2017</strain>
        <strain evidence="9">cv. AG2017</strain>
        <tissue evidence="7">Leaf</tissue>
    </source>
</reference>
<dbReference type="GO" id="GO:0005576">
    <property type="term" value="C:extracellular region"/>
    <property type="evidence" value="ECO:0007669"/>
    <property type="project" value="UniProtKB-SubCell"/>
</dbReference>
<evidence type="ECO:0000256" key="1">
    <source>
        <dbReference type="ARBA" id="ARBA00004239"/>
    </source>
</evidence>
<evidence type="ECO:0000313" key="7">
    <source>
        <dbReference type="EMBL" id="PKI40375.1"/>
    </source>
</evidence>
<dbReference type="GO" id="GO:0010227">
    <property type="term" value="P:floral organ abscission"/>
    <property type="evidence" value="ECO:0007669"/>
    <property type="project" value="InterPro"/>
</dbReference>
<evidence type="ECO:0000313" key="9">
    <source>
        <dbReference type="Proteomes" id="UP000233551"/>
    </source>
</evidence>
<reference evidence="6" key="2">
    <citation type="submission" date="2017-06" db="EMBL/GenBank/DDBJ databases">
        <title>The pomegranate genome and the genomics of punicalagin biosynthesis.</title>
        <authorList>
            <person name="Xu C."/>
        </authorList>
    </citation>
    <scope>NUCLEOTIDE SEQUENCE [LARGE SCALE GENOMIC DNA]</scope>
    <source>
        <tissue evidence="6">Fresh leaf</tissue>
    </source>
</reference>
<proteinExistence type="predicted"/>
<comment type="caution">
    <text evidence="6">The sequence shown here is derived from an EMBL/GenBank/DDBJ whole genome shotgun (WGS) entry which is preliminary data.</text>
</comment>
<evidence type="ECO:0000256" key="3">
    <source>
        <dbReference type="ARBA" id="ARBA00022729"/>
    </source>
</evidence>
<feature type="region of interest" description="Disordered" evidence="4">
    <location>
        <begin position="70"/>
        <end position="92"/>
    </location>
</feature>
<dbReference type="InterPro" id="IPR039639">
    <property type="entry name" value="IDA-like"/>
</dbReference>
<sequence>MASFSSSSKSRHGLWKILACILLAILILFPGPSAAAYSNRKMAVDQVPDNYGHKTGFRYQGRVFNFLPKGTQVPPSGPSKRHNTIVNSTPKN</sequence>
<reference evidence="8" key="1">
    <citation type="journal article" date="2017" name="Plant J.">
        <title>The pomegranate (Punica granatum L.) genome and the genomics of punicalagin biosynthesis.</title>
        <authorList>
            <person name="Qin G."/>
            <person name="Xu C."/>
            <person name="Ming R."/>
            <person name="Tang H."/>
            <person name="Guyot R."/>
            <person name="Kramer E.M."/>
            <person name="Hu Y."/>
            <person name="Yi X."/>
            <person name="Qi Y."/>
            <person name="Xu X."/>
            <person name="Gao Z."/>
            <person name="Pan H."/>
            <person name="Jian J."/>
            <person name="Tian Y."/>
            <person name="Yue Z."/>
            <person name="Xu Y."/>
        </authorList>
    </citation>
    <scope>NUCLEOTIDE SEQUENCE [LARGE SCALE GENOMIC DNA]</scope>
    <source>
        <strain evidence="8">cv. Dabenzi</strain>
    </source>
</reference>
<dbReference type="EMBL" id="MTKT01000666">
    <property type="protein sequence ID" value="OWM89396.1"/>
    <property type="molecule type" value="Genomic_DNA"/>
</dbReference>
<gene>
    <name evidence="6" type="ORF">CDL15_Pgr024144</name>
    <name evidence="7" type="ORF">CRG98_039221</name>
</gene>
<dbReference type="PANTHER" id="PTHR33599:SF20">
    <property type="entry name" value="PROTEIN IDA"/>
    <property type="match status" value="1"/>
</dbReference>
<feature type="signal peptide" evidence="5">
    <location>
        <begin position="1"/>
        <end position="35"/>
    </location>
</feature>
<evidence type="ECO:0000256" key="2">
    <source>
        <dbReference type="ARBA" id="ARBA00022525"/>
    </source>
</evidence>
<accession>A0A218XXM5</accession>
<dbReference type="Proteomes" id="UP000233551">
    <property type="component" value="Unassembled WGS sequence"/>
</dbReference>
<keyword evidence="3 5" id="KW-0732">Signal</keyword>
<evidence type="ECO:0000313" key="8">
    <source>
        <dbReference type="Proteomes" id="UP000197138"/>
    </source>
</evidence>
<dbReference type="AlphaFoldDB" id="A0A218XXM5"/>